<keyword evidence="6" id="KW-1185">Reference proteome</keyword>
<dbReference type="GO" id="GO:0005213">
    <property type="term" value="F:structural constituent of egg chorion"/>
    <property type="evidence" value="ECO:0007669"/>
    <property type="project" value="InterPro"/>
</dbReference>
<keyword evidence="2" id="KW-0677">Repeat</keyword>
<proteinExistence type="inferred from homology"/>
<evidence type="ECO:0000256" key="1">
    <source>
        <dbReference type="ARBA" id="ARBA00005906"/>
    </source>
</evidence>
<dbReference type="GO" id="GO:0042600">
    <property type="term" value="C:egg chorion"/>
    <property type="evidence" value="ECO:0007669"/>
    <property type="project" value="InterPro"/>
</dbReference>
<feature type="chain" id="PRO_5032648400" evidence="4">
    <location>
        <begin position="19"/>
        <end position="155"/>
    </location>
</feature>
<gene>
    <name evidence="5" type="ORF">PMACD_LOCUS13166</name>
</gene>
<sequence length="155" mass="15304">MAAKAVLVLCAQVLLVQSISCLYAPFGPANALAAPCGPVAELASPFRLLNAAYGPGMLNSPYAPLNAVASASASHGGPLPVASSSPLPPNGVSVLSENRIEGPLAVAGELPFLGTVALEGALPTMGSGAVNFGAGNGNIAITREDAARGYGRYGC</sequence>
<evidence type="ECO:0000313" key="5">
    <source>
        <dbReference type="EMBL" id="CAF4922657.1"/>
    </source>
</evidence>
<accession>A0A821WCQ6</accession>
<dbReference type="GO" id="GO:0007304">
    <property type="term" value="P:chorion-containing eggshell formation"/>
    <property type="evidence" value="ECO:0007669"/>
    <property type="project" value="InterPro"/>
</dbReference>
<evidence type="ECO:0000256" key="3">
    <source>
        <dbReference type="RuleBase" id="RU004378"/>
    </source>
</evidence>
<evidence type="ECO:0000313" key="6">
    <source>
        <dbReference type="Proteomes" id="UP000663880"/>
    </source>
</evidence>
<dbReference type="InterPro" id="IPR002635">
    <property type="entry name" value="Chorion"/>
</dbReference>
<protein>
    <submittedName>
        <fullName evidence="5">Uncharacterized protein</fullName>
    </submittedName>
</protein>
<evidence type="ECO:0000256" key="4">
    <source>
        <dbReference type="SAM" id="SignalP"/>
    </source>
</evidence>
<dbReference type="OrthoDB" id="6930117at2759"/>
<organism evidence="5 6">
    <name type="scientific">Pieris macdunnoughi</name>
    <dbReference type="NCBI Taxonomy" id="345717"/>
    <lineage>
        <taxon>Eukaryota</taxon>
        <taxon>Metazoa</taxon>
        <taxon>Ecdysozoa</taxon>
        <taxon>Arthropoda</taxon>
        <taxon>Hexapoda</taxon>
        <taxon>Insecta</taxon>
        <taxon>Pterygota</taxon>
        <taxon>Neoptera</taxon>
        <taxon>Endopterygota</taxon>
        <taxon>Lepidoptera</taxon>
        <taxon>Glossata</taxon>
        <taxon>Ditrysia</taxon>
        <taxon>Papilionoidea</taxon>
        <taxon>Pieridae</taxon>
        <taxon>Pierinae</taxon>
        <taxon>Pieris</taxon>
    </lineage>
</organism>
<reference evidence="5" key="1">
    <citation type="submission" date="2021-02" db="EMBL/GenBank/DDBJ databases">
        <authorList>
            <person name="Steward A R."/>
        </authorList>
    </citation>
    <scope>NUCLEOTIDE SEQUENCE</scope>
</reference>
<evidence type="ECO:0000256" key="2">
    <source>
        <dbReference type="ARBA" id="ARBA00022737"/>
    </source>
</evidence>
<feature type="signal peptide" evidence="4">
    <location>
        <begin position="1"/>
        <end position="18"/>
    </location>
</feature>
<comment type="caution">
    <text evidence="5">The sequence shown here is derived from an EMBL/GenBank/DDBJ whole genome shotgun (WGS) entry which is preliminary data.</text>
</comment>
<name>A0A821WCQ6_9NEOP</name>
<dbReference type="EMBL" id="CAJOBZ010000061">
    <property type="protein sequence ID" value="CAF4922657.1"/>
    <property type="molecule type" value="Genomic_DNA"/>
</dbReference>
<dbReference type="Pfam" id="PF01723">
    <property type="entry name" value="Chorion_1"/>
    <property type="match status" value="1"/>
</dbReference>
<keyword evidence="4" id="KW-0732">Signal</keyword>
<dbReference type="Proteomes" id="UP000663880">
    <property type="component" value="Unassembled WGS sequence"/>
</dbReference>
<comment type="similarity">
    <text evidence="1 3">Belongs to the chorion protein family.</text>
</comment>
<dbReference type="AlphaFoldDB" id="A0A821WCQ6"/>